<dbReference type="EMBL" id="LCQW01000002">
    <property type="protein sequence ID" value="KKW24891.1"/>
    <property type="molecule type" value="Genomic_DNA"/>
</dbReference>
<gene>
    <name evidence="6" type="ORF">UY67_C0002G0040</name>
</gene>
<dbReference type="Pfam" id="PF01820">
    <property type="entry name" value="Dala_Dala_lig_N"/>
    <property type="match status" value="1"/>
</dbReference>
<name>A0A0G1X1M1_9BACT</name>
<dbReference type="InterPro" id="IPR013815">
    <property type="entry name" value="ATP_grasp_subdomain_1"/>
</dbReference>
<dbReference type="GO" id="GO:0005524">
    <property type="term" value="F:ATP binding"/>
    <property type="evidence" value="ECO:0007669"/>
    <property type="project" value="UniProtKB-UniRule"/>
</dbReference>
<dbReference type="AlphaFoldDB" id="A0A0G1X1M1"/>
<evidence type="ECO:0000256" key="3">
    <source>
        <dbReference type="ARBA" id="ARBA00023316"/>
    </source>
</evidence>
<keyword evidence="4" id="KW-0067">ATP-binding</keyword>
<dbReference type="Gene3D" id="3.30.1490.20">
    <property type="entry name" value="ATP-grasp fold, A domain"/>
    <property type="match status" value="1"/>
</dbReference>
<dbReference type="STRING" id="1618671.UY67_C0002G0040"/>
<evidence type="ECO:0000256" key="1">
    <source>
        <dbReference type="ARBA" id="ARBA00010871"/>
    </source>
</evidence>
<feature type="domain" description="ATP-grasp" evidence="5">
    <location>
        <begin position="117"/>
        <end position="324"/>
    </location>
</feature>
<dbReference type="PANTHER" id="PTHR23132:SF23">
    <property type="entry name" value="D-ALANINE--D-ALANINE LIGASE B"/>
    <property type="match status" value="1"/>
</dbReference>
<evidence type="ECO:0000256" key="2">
    <source>
        <dbReference type="ARBA" id="ARBA00022598"/>
    </source>
</evidence>
<evidence type="ECO:0000313" key="7">
    <source>
        <dbReference type="Proteomes" id="UP000034273"/>
    </source>
</evidence>
<dbReference type="SUPFAM" id="SSF56059">
    <property type="entry name" value="Glutathione synthetase ATP-binding domain-like"/>
    <property type="match status" value="1"/>
</dbReference>
<dbReference type="GO" id="GO:0046872">
    <property type="term" value="F:metal ion binding"/>
    <property type="evidence" value="ECO:0007669"/>
    <property type="project" value="InterPro"/>
</dbReference>
<dbReference type="InterPro" id="IPR011095">
    <property type="entry name" value="Dala_Dala_lig_C"/>
</dbReference>
<dbReference type="PANTHER" id="PTHR23132">
    <property type="entry name" value="D-ALANINE--D-ALANINE LIGASE"/>
    <property type="match status" value="1"/>
</dbReference>
<evidence type="ECO:0000256" key="4">
    <source>
        <dbReference type="PROSITE-ProRule" id="PRU00409"/>
    </source>
</evidence>
<dbReference type="Proteomes" id="UP000034273">
    <property type="component" value="Unassembled WGS sequence"/>
</dbReference>
<reference evidence="6 7" key="1">
    <citation type="journal article" date="2015" name="Nature">
        <title>rRNA introns, odd ribosomes, and small enigmatic genomes across a large radiation of phyla.</title>
        <authorList>
            <person name="Brown C.T."/>
            <person name="Hug L.A."/>
            <person name="Thomas B.C."/>
            <person name="Sharon I."/>
            <person name="Castelle C.J."/>
            <person name="Singh A."/>
            <person name="Wilkins M.J."/>
            <person name="Williams K.H."/>
            <person name="Banfield J.F."/>
        </authorList>
    </citation>
    <scope>NUCLEOTIDE SEQUENCE [LARGE SCALE GENOMIC DNA]</scope>
</reference>
<proteinExistence type="inferred from homology"/>
<dbReference type="PROSITE" id="PS50975">
    <property type="entry name" value="ATP_GRASP"/>
    <property type="match status" value="1"/>
</dbReference>
<dbReference type="Gene3D" id="3.40.50.20">
    <property type="match status" value="1"/>
</dbReference>
<dbReference type="InterPro" id="IPR011761">
    <property type="entry name" value="ATP-grasp"/>
</dbReference>
<dbReference type="GO" id="GO:0008716">
    <property type="term" value="F:D-alanine-D-alanine ligase activity"/>
    <property type="evidence" value="ECO:0007669"/>
    <property type="project" value="InterPro"/>
</dbReference>
<dbReference type="Gene3D" id="3.30.470.20">
    <property type="entry name" value="ATP-grasp fold, B domain"/>
    <property type="match status" value="1"/>
</dbReference>
<dbReference type="Pfam" id="PF07478">
    <property type="entry name" value="Dala_Dala_lig_C"/>
    <property type="match status" value="1"/>
</dbReference>
<accession>A0A0G1X1M1</accession>
<keyword evidence="3" id="KW-0961">Cell wall biogenesis/degradation</keyword>
<sequence>MLYFLYMVRTTIGVLRGGTSSEYDLSLKTGAAILAALPEEKYDMRDIFVDKRGYWNTRGVPVDPARALSQMDVIVNALHGGVGEDGSVQRILERAGVPYTGARPIAVHQSLNKIRMHEILKNANVRMPHTVAFTLHDALSTGEMTEIVFAEMGPPYLVKPASEGASHGIAFAATIADLPDVLGDVLDSFGAAIVQQYMRGREAAVGVIESFRNEDTYTLPPAEVITPGGARFVERAHYTNASLQHEVPSTFTANEKKELMALASLAHHALGLSHFSIADFIVTPHAVFLLEVNAIPALYPGAVFPQMLESVGSSVDEFIEHSIGLARA</sequence>
<evidence type="ECO:0000313" key="6">
    <source>
        <dbReference type="EMBL" id="KKW24891.1"/>
    </source>
</evidence>
<comment type="caution">
    <text evidence="6">The sequence shown here is derived from an EMBL/GenBank/DDBJ whole genome shotgun (WGS) entry which is preliminary data.</text>
</comment>
<dbReference type="GO" id="GO:0071555">
    <property type="term" value="P:cell wall organization"/>
    <property type="evidence" value="ECO:0007669"/>
    <property type="project" value="UniProtKB-KW"/>
</dbReference>
<dbReference type="SUPFAM" id="SSF52440">
    <property type="entry name" value="PreATP-grasp domain"/>
    <property type="match status" value="1"/>
</dbReference>
<evidence type="ECO:0000259" key="5">
    <source>
        <dbReference type="PROSITE" id="PS50975"/>
    </source>
</evidence>
<comment type="similarity">
    <text evidence="1">Belongs to the D-alanine--D-alanine ligase family.</text>
</comment>
<dbReference type="InterPro" id="IPR016185">
    <property type="entry name" value="PreATP-grasp_dom_sf"/>
</dbReference>
<dbReference type="InterPro" id="IPR011127">
    <property type="entry name" value="Dala_Dala_lig_N"/>
</dbReference>
<keyword evidence="4" id="KW-0547">Nucleotide-binding</keyword>
<protein>
    <submittedName>
        <fullName evidence="6">D-alanine-D-alanine ligase</fullName>
    </submittedName>
</protein>
<keyword evidence="2 6" id="KW-0436">Ligase</keyword>
<organism evidence="6 7">
    <name type="scientific">Candidatus Kaiserbacteria bacterium GW2011_GWA2_52_12</name>
    <dbReference type="NCBI Taxonomy" id="1618671"/>
    <lineage>
        <taxon>Bacteria</taxon>
        <taxon>Candidatus Kaiseribacteriota</taxon>
    </lineage>
</organism>